<name>A0ABS1FWM1_9FLAO</name>
<dbReference type="GO" id="GO:0003988">
    <property type="term" value="F:acetyl-CoA C-acyltransferase activity"/>
    <property type="evidence" value="ECO:0007669"/>
    <property type="project" value="UniProtKB-EC"/>
</dbReference>
<keyword evidence="6" id="KW-0809">Transit peptide</keyword>
<evidence type="ECO:0000256" key="1">
    <source>
        <dbReference type="ARBA" id="ARBA00010982"/>
    </source>
</evidence>
<protein>
    <recommendedName>
        <fullName evidence="3">acetyl-CoA C-acetyltransferase</fullName>
        <ecNumber evidence="3">2.3.1.9</ecNumber>
    </recommendedName>
</protein>
<evidence type="ECO:0000256" key="5">
    <source>
        <dbReference type="ARBA" id="ARBA00022723"/>
    </source>
</evidence>
<evidence type="ECO:0000256" key="8">
    <source>
        <dbReference type="ARBA" id="ARBA00023315"/>
    </source>
</evidence>
<evidence type="ECO:0000259" key="11">
    <source>
        <dbReference type="Pfam" id="PF02803"/>
    </source>
</evidence>
<dbReference type="EC" id="2.3.1.9" evidence="3"/>
<keyword evidence="5" id="KW-0479">Metal-binding</keyword>
<dbReference type="RefSeq" id="WP_200246640.1">
    <property type="nucleotide sequence ID" value="NZ_JAENHK010000010.1"/>
</dbReference>
<dbReference type="InterPro" id="IPR002155">
    <property type="entry name" value="Thiolase"/>
</dbReference>
<dbReference type="PROSITE" id="PS00098">
    <property type="entry name" value="THIOLASE_1"/>
    <property type="match status" value="1"/>
</dbReference>
<evidence type="ECO:0000313" key="13">
    <source>
        <dbReference type="Proteomes" id="UP000628669"/>
    </source>
</evidence>
<feature type="domain" description="Thiolase C-terminal" evidence="11">
    <location>
        <begin position="269"/>
        <end position="390"/>
    </location>
</feature>
<evidence type="ECO:0000256" key="6">
    <source>
        <dbReference type="ARBA" id="ARBA00022946"/>
    </source>
</evidence>
<evidence type="ECO:0000256" key="3">
    <source>
        <dbReference type="ARBA" id="ARBA00012705"/>
    </source>
</evidence>
<dbReference type="InterPro" id="IPR020616">
    <property type="entry name" value="Thiolase_N"/>
</dbReference>
<proteinExistence type="inferred from homology"/>
<comment type="caution">
    <text evidence="12">The sequence shown here is derived from an EMBL/GenBank/DDBJ whole genome shotgun (WGS) entry which is preliminary data.</text>
</comment>
<evidence type="ECO:0000256" key="4">
    <source>
        <dbReference type="ARBA" id="ARBA00022679"/>
    </source>
</evidence>
<reference evidence="13" key="1">
    <citation type="submission" date="2021-01" db="EMBL/GenBank/DDBJ databases">
        <title>Genome public.</title>
        <authorList>
            <person name="Liu C."/>
            <person name="Sun Q."/>
        </authorList>
    </citation>
    <scope>NUCLEOTIDE SEQUENCE [LARGE SCALE GENOMIC DNA]</scope>
    <source>
        <strain evidence="13">YIM B02567</strain>
    </source>
</reference>
<comment type="subunit">
    <text evidence="2">Homotetramer.</text>
</comment>
<dbReference type="SUPFAM" id="SSF53901">
    <property type="entry name" value="Thiolase-like"/>
    <property type="match status" value="2"/>
</dbReference>
<feature type="domain" description="Thiolase N-terminal" evidence="10">
    <location>
        <begin position="4"/>
        <end position="261"/>
    </location>
</feature>
<keyword evidence="8 9" id="KW-0012">Acyltransferase</keyword>
<dbReference type="Pfam" id="PF00108">
    <property type="entry name" value="Thiolase_N"/>
    <property type="match status" value="1"/>
</dbReference>
<dbReference type="InterPro" id="IPR020613">
    <property type="entry name" value="Thiolase_CS"/>
</dbReference>
<dbReference type="PIRSF" id="PIRSF000429">
    <property type="entry name" value="Ac-CoA_Ac_transf"/>
    <property type="match status" value="1"/>
</dbReference>
<dbReference type="PROSITE" id="PS00099">
    <property type="entry name" value="THIOLASE_3"/>
    <property type="match status" value="1"/>
</dbReference>
<dbReference type="CDD" id="cd00751">
    <property type="entry name" value="thiolase"/>
    <property type="match status" value="1"/>
</dbReference>
<evidence type="ECO:0000259" key="10">
    <source>
        <dbReference type="Pfam" id="PF00108"/>
    </source>
</evidence>
<gene>
    <name evidence="12" type="ORF">JHL15_13845</name>
</gene>
<dbReference type="InterPro" id="IPR016039">
    <property type="entry name" value="Thiolase-like"/>
</dbReference>
<keyword evidence="7" id="KW-0630">Potassium</keyword>
<dbReference type="InterPro" id="IPR020610">
    <property type="entry name" value="Thiolase_AS"/>
</dbReference>
<dbReference type="Gene3D" id="3.40.47.10">
    <property type="match status" value="1"/>
</dbReference>
<keyword evidence="4 9" id="KW-0808">Transferase</keyword>
<comment type="similarity">
    <text evidence="1 9">Belongs to the thiolase-like superfamily. Thiolase family.</text>
</comment>
<dbReference type="Proteomes" id="UP000628669">
    <property type="component" value="Unassembled WGS sequence"/>
</dbReference>
<keyword evidence="13" id="KW-1185">Reference proteome</keyword>
<accession>A0ABS1FWM1</accession>
<dbReference type="PROSITE" id="PS00737">
    <property type="entry name" value="THIOLASE_2"/>
    <property type="match status" value="1"/>
</dbReference>
<dbReference type="Pfam" id="PF02803">
    <property type="entry name" value="Thiolase_C"/>
    <property type="match status" value="1"/>
</dbReference>
<organism evidence="12 13">
    <name type="scientific">Chryseobacterium paridis</name>
    <dbReference type="NCBI Taxonomy" id="2800328"/>
    <lineage>
        <taxon>Bacteria</taxon>
        <taxon>Pseudomonadati</taxon>
        <taxon>Bacteroidota</taxon>
        <taxon>Flavobacteriia</taxon>
        <taxon>Flavobacteriales</taxon>
        <taxon>Weeksellaceae</taxon>
        <taxon>Chryseobacterium group</taxon>
        <taxon>Chryseobacterium</taxon>
    </lineage>
</organism>
<evidence type="ECO:0000256" key="7">
    <source>
        <dbReference type="ARBA" id="ARBA00022958"/>
    </source>
</evidence>
<dbReference type="PANTHER" id="PTHR18919">
    <property type="entry name" value="ACETYL-COA C-ACYLTRANSFERASE"/>
    <property type="match status" value="1"/>
</dbReference>
<sequence length="392" mass="41141">MKEVFIVSAVRTPMGSFMGSLSAVPATKLGTVAVKGALDKIGLDPKMVQEIYMGNVLQAGEGQAPARQVALGAGLSIETPSTTVNKVCASGMKAVTMAAQAIKAGDVDVIVAGGMENMSSVPHYYNARLATKLGDVKMLDGMVLDGLTDVYNKVHMGVCAEKCATDYSISREDQDQFAIESYKRSAKAWSEGKFTDEVVSVEIPQRKGDPIIFAEDEEYKAVNFDRLPTLPTVFKKEAGTVTAANASTLNDGASALILVSKEKMEELGLKPLARIISYADAAQEPENFTTAPAKALPIALKKAGLELTDIDFFEFNEAFSVVGLANNKILGLDAAKVNVNGGAVALGHPLGSSGSRIIVTLINVLKQNNAKYGAAAICNGGGGASAIVIENM</sequence>
<dbReference type="InterPro" id="IPR020617">
    <property type="entry name" value="Thiolase_C"/>
</dbReference>
<dbReference type="EMBL" id="JAENHK010000010">
    <property type="protein sequence ID" value="MBK1896845.1"/>
    <property type="molecule type" value="Genomic_DNA"/>
</dbReference>
<evidence type="ECO:0000256" key="2">
    <source>
        <dbReference type="ARBA" id="ARBA00011881"/>
    </source>
</evidence>
<evidence type="ECO:0000256" key="9">
    <source>
        <dbReference type="RuleBase" id="RU003557"/>
    </source>
</evidence>
<evidence type="ECO:0000313" key="12">
    <source>
        <dbReference type="EMBL" id="MBK1896845.1"/>
    </source>
</evidence>
<dbReference type="NCBIfam" id="TIGR01930">
    <property type="entry name" value="AcCoA-C-Actrans"/>
    <property type="match status" value="1"/>
</dbReference>
<dbReference type="InterPro" id="IPR020615">
    <property type="entry name" value="Thiolase_acyl_enz_int_AS"/>
</dbReference>
<dbReference type="PANTHER" id="PTHR18919:SF156">
    <property type="entry name" value="ACETYL-COA ACETYLTRANSFERASE, MITOCHONDRIAL"/>
    <property type="match status" value="1"/>
</dbReference>